<dbReference type="Gene3D" id="3.40.50.1820">
    <property type="entry name" value="alpha/beta hydrolase"/>
    <property type="match status" value="1"/>
</dbReference>
<evidence type="ECO:0000256" key="2">
    <source>
        <dbReference type="SAM" id="SignalP"/>
    </source>
</evidence>
<comment type="caution">
    <text evidence="4">The sequence shown here is derived from an EMBL/GenBank/DDBJ whole genome shotgun (WGS) entry which is preliminary data.</text>
</comment>
<sequence>MKPSILFKPLAVLLLLCIQPVFAAHQVNSFLDIEWAQPKGFKLTTDIYVPDTGYKKMPVLIIYHGGGWLLNTKEIMTDLSRHIAGNANIVVVNMNYRTLASVNNTTTPNEIINDAMGAVLWVKDNIKKYNGDPTRVAVTGDSAGGQIAAMVTLAWRNLQNDSFNAEKLGFTPSYLPTGKTSEQVAAEDGLAVQATILSYAAFDMHGVAKSGFEKNSNPFWKWANASARGMFGDNINVEDNPEYYHAVSPLHYIVEHKNYVLPPQFVLVGRNDTMTTPESAENYVNLLKQAGQTVKFKIYENRTHGFLDSGCPPYSSGCFAELAVPIVNDMITFLNDVFTPKNSGN</sequence>
<evidence type="ECO:0000256" key="1">
    <source>
        <dbReference type="ARBA" id="ARBA00022801"/>
    </source>
</evidence>
<protein>
    <submittedName>
        <fullName evidence="4">Alpha/beta hydrolase</fullName>
    </submittedName>
</protein>
<dbReference type="SUPFAM" id="SSF53474">
    <property type="entry name" value="alpha/beta-Hydrolases"/>
    <property type="match status" value="1"/>
</dbReference>
<accession>A0ABS9D142</accession>
<keyword evidence="1 4" id="KW-0378">Hydrolase</keyword>
<proteinExistence type="predicted"/>
<dbReference type="GO" id="GO:0016787">
    <property type="term" value="F:hydrolase activity"/>
    <property type="evidence" value="ECO:0007669"/>
    <property type="project" value="UniProtKB-KW"/>
</dbReference>
<dbReference type="InterPro" id="IPR050300">
    <property type="entry name" value="GDXG_lipolytic_enzyme"/>
</dbReference>
<feature type="chain" id="PRO_5045682373" evidence="2">
    <location>
        <begin position="24"/>
        <end position="345"/>
    </location>
</feature>
<name>A0ABS9D142_9ALTE</name>
<dbReference type="PANTHER" id="PTHR48081">
    <property type="entry name" value="AB HYDROLASE SUPERFAMILY PROTEIN C4A8.06C"/>
    <property type="match status" value="1"/>
</dbReference>
<dbReference type="Proteomes" id="UP001521137">
    <property type="component" value="Unassembled WGS sequence"/>
</dbReference>
<feature type="domain" description="Alpha/beta hydrolase fold-3" evidence="3">
    <location>
        <begin position="60"/>
        <end position="307"/>
    </location>
</feature>
<dbReference type="EMBL" id="JAKGAS010000001">
    <property type="protein sequence ID" value="MCF2946649.1"/>
    <property type="molecule type" value="Genomic_DNA"/>
</dbReference>
<dbReference type="RefSeq" id="WP_235310175.1">
    <property type="nucleotide sequence ID" value="NZ_JAKGAS010000001.1"/>
</dbReference>
<evidence type="ECO:0000259" key="3">
    <source>
        <dbReference type="Pfam" id="PF07859"/>
    </source>
</evidence>
<keyword evidence="5" id="KW-1185">Reference proteome</keyword>
<feature type="signal peptide" evidence="2">
    <location>
        <begin position="1"/>
        <end position="23"/>
    </location>
</feature>
<evidence type="ECO:0000313" key="4">
    <source>
        <dbReference type="EMBL" id="MCF2946649.1"/>
    </source>
</evidence>
<gene>
    <name evidence="4" type="ORF">L0668_00890</name>
</gene>
<keyword evidence="2" id="KW-0732">Signal</keyword>
<evidence type="ECO:0000313" key="5">
    <source>
        <dbReference type="Proteomes" id="UP001521137"/>
    </source>
</evidence>
<dbReference type="InterPro" id="IPR013094">
    <property type="entry name" value="AB_hydrolase_3"/>
</dbReference>
<dbReference type="Pfam" id="PF07859">
    <property type="entry name" value="Abhydrolase_3"/>
    <property type="match status" value="1"/>
</dbReference>
<dbReference type="InterPro" id="IPR029058">
    <property type="entry name" value="AB_hydrolase_fold"/>
</dbReference>
<organism evidence="4 5">
    <name type="scientific">Paraglaciecola algarum</name>
    <dbReference type="NCBI Taxonomy" id="3050085"/>
    <lineage>
        <taxon>Bacteria</taxon>
        <taxon>Pseudomonadati</taxon>
        <taxon>Pseudomonadota</taxon>
        <taxon>Gammaproteobacteria</taxon>
        <taxon>Alteromonadales</taxon>
        <taxon>Alteromonadaceae</taxon>
        <taxon>Paraglaciecola</taxon>
    </lineage>
</organism>
<reference evidence="4 5" key="1">
    <citation type="submission" date="2022-01" db="EMBL/GenBank/DDBJ databases">
        <title>Paraglaciecola sp. G1-23.</title>
        <authorList>
            <person name="Jin M.S."/>
            <person name="Han D.M."/>
            <person name="Kim H.M."/>
            <person name="Jeon C.O."/>
        </authorList>
    </citation>
    <scope>NUCLEOTIDE SEQUENCE [LARGE SCALE GENOMIC DNA]</scope>
    <source>
        <strain evidence="4 5">G1-23</strain>
    </source>
</reference>